<gene>
    <name evidence="2" type="ORF">A2227_06875</name>
</gene>
<comment type="caution">
    <text evidence="2">The sequence shown here is derived from an EMBL/GenBank/DDBJ whole genome shotgun (WGS) entry which is preliminary data.</text>
</comment>
<evidence type="ECO:0000256" key="1">
    <source>
        <dbReference type="SAM" id="MobiDB-lite"/>
    </source>
</evidence>
<dbReference type="Proteomes" id="UP000178367">
    <property type="component" value="Unassembled WGS sequence"/>
</dbReference>
<dbReference type="STRING" id="1797994.A2227_06875"/>
<sequence>MRTVIGAAAALYGLDKLGVIARLKNTEAEDGAESAENKTTPKKARPEFKKERPVSREKEKAIKIAEAVLETYNSKAVQSRFDTKVMSENFFMAQQFQESRYYSNQESSSKARGVFQVKPIAAIDDLRYLAFLNETTRELPIDRRCVYKGPGDMSFGQADEVTKLFLTNDDYGRAFGKLYSLAIHDPEFDYNTKNPDVFRGKPVKEQRDMLWLCYHDGPGVRFHPEKASKEGIDYVKKNNMHMARIEKLRHEFESAGLPRNSNYAIIKIMRELDGVNDDKKDEVAGNWVKRLAAARKAKKSKTGISELGENEIRELFLKA</sequence>
<feature type="compositionally biased region" description="Basic and acidic residues" evidence="1">
    <location>
        <begin position="44"/>
        <end position="55"/>
    </location>
</feature>
<reference evidence="2 3" key="1">
    <citation type="journal article" date="2016" name="Nat. Commun.">
        <title>Thousands of microbial genomes shed light on interconnected biogeochemical processes in an aquifer system.</title>
        <authorList>
            <person name="Anantharaman K."/>
            <person name="Brown C.T."/>
            <person name="Hug L.A."/>
            <person name="Sharon I."/>
            <person name="Castelle C.J."/>
            <person name="Probst A.J."/>
            <person name="Thomas B.C."/>
            <person name="Singh A."/>
            <person name="Wilkins M.J."/>
            <person name="Karaoz U."/>
            <person name="Brodie E.L."/>
            <person name="Williams K.H."/>
            <person name="Hubbard S.S."/>
            <person name="Banfield J.F."/>
        </authorList>
    </citation>
    <scope>NUCLEOTIDE SEQUENCE [LARGE SCALE GENOMIC DNA]</scope>
</reference>
<feature type="region of interest" description="Disordered" evidence="1">
    <location>
        <begin position="26"/>
        <end position="55"/>
    </location>
</feature>
<protein>
    <submittedName>
        <fullName evidence="2">Uncharacterized protein</fullName>
    </submittedName>
</protein>
<evidence type="ECO:0000313" key="3">
    <source>
        <dbReference type="Proteomes" id="UP000178367"/>
    </source>
</evidence>
<name>A0A1F5SF38_9BACT</name>
<proteinExistence type="predicted"/>
<dbReference type="EMBL" id="MFGB01000023">
    <property type="protein sequence ID" value="OGF25043.1"/>
    <property type="molecule type" value="Genomic_DNA"/>
</dbReference>
<evidence type="ECO:0000313" key="2">
    <source>
        <dbReference type="EMBL" id="OGF25043.1"/>
    </source>
</evidence>
<organism evidence="2 3">
    <name type="scientific">Candidatus Falkowbacteria bacterium RIFOXYA2_FULL_47_19</name>
    <dbReference type="NCBI Taxonomy" id="1797994"/>
    <lineage>
        <taxon>Bacteria</taxon>
        <taxon>Candidatus Falkowiibacteriota</taxon>
    </lineage>
</organism>
<dbReference type="AlphaFoldDB" id="A0A1F5SF38"/>
<accession>A0A1F5SF38</accession>